<dbReference type="PANTHER" id="PTHR46268">
    <property type="entry name" value="STRESS RESPONSE PROTEIN NHAX"/>
    <property type="match status" value="1"/>
</dbReference>
<dbReference type="EMBL" id="PGTO01000021">
    <property type="protein sequence ID" value="RAU20509.1"/>
    <property type="molecule type" value="Genomic_DNA"/>
</dbReference>
<gene>
    <name evidence="3" type="ORF">CU669_17850</name>
</gene>
<dbReference type="PRINTS" id="PR01438">
    <property type="entry name" value="UNVRSLSTRESS"/>
</dbReference>
<accession>A0A364NTT3</accession>
<dbReference type="InterPro" id="IPR006016">
    <property type="entry name" value="UspA"/>
</dbReference>
<comment type="similarity">
    <text evidence="1">Belongs to the universal stress protein A family.</text>
</comment>
<sequence>MSAFKSILVPIPDATTGTAPLEAAMRLAGRFTSHVSALHVRIDPTTAVPLVGEGMSGAMVEEMIGVAESQATLRAKEARAAFDAACARHGVKLQSAPPAGGPSAEWIDQVGREEDLVSWRGRLSDLLVFGHPGGNAEAASMMVLNAALMSCGRPLLLCPAEQPQAQTVGSRIAIAWNGSAEASRAVACAMPLLREADTVTILSATEHVDQQVEAPAGELATYLSWHGIEASTRVVQASAAHAGDELLRQARQCDADLLVMGAYTHSRLRQLILGGVTRHVIGHAPLHVLMCH</sequence>
<organism evidence="3 4">
    <name type="scientific">Paramagnetospirillum kuznetsovii</name>
    <dbReference type="NCBI Taxonomy" id="2053833"/>
    <lineage>
        <taxon>Bacteria</taxon>
        <taxon>Pseudomonadati</taxon>
        <taxon>Pseudomonadota</taxon>
        <taxon>Alphaproteobacteria</taxon>
        <taxon>Rhodospirillales</taxon>
        <taxon>Magnetospirillaceae</taxon>
        <taxon>Paramagnetospirillum</taxon>
    </lineage>
</organism>
<name>A0A364NTT3_9PROT</name>
<dbReference type="Pfam" id="PF00582">
    <property type="entry name" value="Usp"/>
    <property type="match status" value="1"/>
</dbReference>
<dbReference type="InterPro" id="IPR006015">
    <property type="entry name" value="Universal_stress_UspA"/>
</dbReference>
<comment type="caution">
    <text evidence="3">The sequence shown here is derived from an EMBL/GenBank/DDBJ whole genome shotgun (WGS) entry which is preliminary data.</text>
</comment>
<reference evidence="3 4" key="1">
    <citation type="submission" date="2017-11" db="EMBL/GenBank/DDBJ databases">
        <title>Draft genome sequence of magnetotactic bacterium Magnetospirillum kuznetsovii LBB-42.</title>
        <authorList>
            <person name="Grouzdev D.S."/>
            <person name="Rysina M.S."/>
            <person name="Baslerov R.V."/>
            <person name="Koziaeva V."/>
        </authorList>
    </citation>
    <scope>NUCLEOTIDE SEQUENCE [LARGE SCALE GENOMIC DNA]</scope>
    <source>
        <strain evidence="3 4">LBB-42</strain>
    </source>
</reference>
<dbReference type="PANTHER" id="PTHR46268:SF15">
    <property type="entry name" value="UNIVERSAL STRESS PROTEIN HP_0031"/>
    <property type="match status" value="1"/>
</dbReference>
<dbReference type="Proteomes" id="UP000251075">
    <property type="component" value="Unassembled WGS sequence"/>
</dbReference>
<dbReference type="CDD" id="cd00293">
    <property type="entry name" value="USP-like"/>
    <property type="match status" value="1"/>
</dbReference>
<evidence type="ECO:0000313" key="4">
    <source>
        <dbReference type="Proteomes" id="UP000251075"/>
    </source>
</evidence>
<dbReference type="OrthoDB" id="9804721at2"/>
<proteinExistence type="inferred from homology"/>
<dbReference type="RefSeq" id="WP_112146953.1">
    <property type="nucleotide sequence ID" value="NZ_PGTO01000021.1"/>
</dbReference>
<feature type="domain" description="UspA" evidence="2">
    <location>
        <begin position="171"/>
        <end position="292"/>
    </location>
</feature>
<keyword evidence="4" id="KW-1185">Reference proteome</keyword>
<dbReference type="SUPFAM" id="SSF52402">
    <property type="entry name" value="Adenine nucleotide alpha hydrolases-like"/>
    <property type="match status" value="2"/>
</dbReference>
<evidence type="ECO:0000313" key="3">
    <source>
        <dbReference type="EMBL" id="RAU20509.1"/>
    </source>
</evidence>
<evidence type="ECO:0000259" key="2">
    <source>
        <dbReference type="Pfam" id="PF00582"/>
    </source>
</evidence>
<dbReference type="Gene3D" id="3.40.50.12370">
    <property type="match status" value="1"/>
</dbReference>
<evidence type="ECO:0000256" key="1">
    <source>
        <dbReference type="ARBA" id="ARBA00008791"/>
    </source>
</evidence>
<dbReference type="AlphaFoldDB" id="A0A364NTT3"/>
<protein>
    <submittedName>
        <fullName evidence="3">Universal stress protein UspA</fullName>
    </submittedName>
</protein>